<evidence type="ECO:0008006" key="10">
    <source>
        <dbReference type="Google" id="ProtNLM"/>
    </source>
</evidence>
<dbReference type="Pfam" id="PF07519">
    <property type="entry name" value="Tannase"/>
    <property type="match status" value="1"/>
</dbReference>
<dbReference type="InterPro" id="IPR029058">
    <property type="entry name" value="AB_hydrolase_fold"/>
</dbReference>
<sequence>MSKANKVLGDPTATIETATWHGQPEILQKQVAPGLSAPISVTQHCEIIGRLEQRKGLNGQTYAVRYHLRLPTQWNGKFFFQGGGGSNGELGDAMGRVGSDGSNALGLGYAVVSQDSGHDNAINSDPAFNGAVAFGFDPRARRNYGHTSLKLVADTAKTLIAGYYGRKPQYSYFVGCSKGGQEGITFALFYPDEFDGIVAAAPGFALPRAAVAEAWDVQNFAALLPASEHSGDLSGLYKTFSAADFDLVRSAILGACDKDDGLVDGMVGDIYKCTDEKVLHQLSQVTCSGEKTAACVTPSQVTALTRVLTGAKSGSGRSLYASWFWPSGIAGDAWRMWKIGSADGRVPPLNVVLGGSSLAAVFTTPPTALADTAAIAQYQMHFDFDRDAPRIYSVSAPFLTSAWHDVGSRSPDLSAFRAHGGRLIVPHGESDPVFSLKDTLAWFDEVDAETHGRAATFVRVFPVPGMCHCGGGQATDNYDAFGALVAWVEKGAAPASLFGTAGPGSPWPGRQRPICAYPKVARYISGNTEAASSFECRA</sequence>
<organism evidence="8 9">
    <name type="scientific">Asticcacaulis benevestitus DSM 16100 = ATCC BAA-896</name>
    <dbReference type="NCBI Taxonomy" id="1121022"/>
    <lineage>
        <taxon>Bacteria</taxon>
        <taxon>Pseudomonadati</taxon>
        <taxon>Pseudomonadota</taxon>
        <taxon>Alphaproteobacteria</taxon>
        <taxon>Caulobacterales</taxon>
        <taxon>Caulobacteraceae</taxon>
        <taxon>Asticcacaulis</taxon>
    </lineage>
</organism>
<keyword evidence="2" id="KW-0719">Serine esterase</keyword>
<dbReference type="EMBL" id="AWGB01000020">
    <property type="protein sequence ID" value="ESQ91032.1"/>
    <property type="molecule type" value="Genomic_DNA"/>
</dbReference>
<dbReference type="RefSeq" id="WP_018082723.1">
    <property type="nucleotide sequence ID" value="NZ_AQWM01000017.1"/>
</dbReference>
<keyword evidence="3" id="KW-0479">Metal-binding</keyword>
<evidence type="ECO:0000313" key="8">
    <source>
        <dbReference type="EMBL" id="ESQ91032.1"/>
    </source>
</evidence>
<dbReference type="InterPro" id="IPR011118">
    <property type="entry name" value="Tannase/feruloyl_esterase"/>
</dbReference>
<reference evidence="8 9" key="1">
    <citation type="journal article" date="2014" name="Nature">
        <title>Sequential evolution of bacterial morphology by co-option of a developmental regulator.</title>
        <authorList>
            <person name="Jiang C."/>
            <person name="Brown P.J."/>
            <person name="Ducret A."/>
            <person name="Brun Y.V."/>
        </authorList>
    </citation>
    <scope>NUCLEOTIDE SEQUENCE [LARGE SCALE GENOMIC DNA]</scope>
    <source>
        <strain evidence="8 9">DSM 16100</strain>
    </source>
</reference>
<evidence type="ECO:0000256" key="2">
    <source>
        <dbReference type="ARBA" id="ARBA00022487"/>
    </source>
</evidence>
<evidence type="ECO:0000256" key="4">
    <source>
        <dbReference type="ARBA" id="ARBA00022729"/>
    </source>
</evidence>
<keyword evidence="4" id="KW-0732">Signal</keyword>
<evidence type="ECO:0000313" key="9">
    <source>
        <dbReference type="Proteomes" id="UP000017837"/>
    </source>
</evidence>
<dbReference type="PATRIC" id="fig|1121022.4.peg.2291"/>
<dbReference type="PANTHER" id="PTHR33938:SF15">
    <property type="entry name" value="FERULOYL ESTERASE B-RELATED"/>
    <property type="match status" value="1"/>
</dbReference>
<keyword evidence="6" id="KW-0106">Calcium</keyword>
<keyword evidence="5" id="KW-0378">Hydrolase</keyword>
<protein>
    <recommendedName>
        <fullName evidence="10">Feruloyl esterase</fullName>
    </recommendedName>
</protein>
<comment type="caution">
    <text evidence="8">The sequence shown here is derived from an EMBL/GenBank/DDBJ whole genome shotgun (WGS) entry which is preliminary data.</text>
</comment>
<dbReference type="AlphaFoldDB" id="V4PAU7"/>
<dbReference type="Proteomes" id="UP000017837">
    <property type="component" value="Unassembled WGS sequence"/>
</dbReference>
<dbReference type="OrthoDB" id="7197884at2"/>
<dbReference type="SUPFAM" id="SSF53474">
    <property type="entry name" value="alpha/beta-Hydrolases"/>
    <property type="match status" value="2"/>
</dbReference>
<comment type="similarity">
    <text evidence="1">Belongs to the tannase family.</text>
</comment>
<dbReference type="Gene3D" id="3.40.50.1820">
    <property type="entry name" value="alpha/beta hydrolase"/>
    <property type="match status" value="1"/>
</dbReference>
<evidence type="ECO:0000256" key="1">
    <source>
        <dbReference type="ARBA" id="ARBA00006249"/>
    </source>
</evidence>
<dbReference type="eggNOG" id="COG0412">
    <property type="taxonomic scope" value="Bacteria"/>
</dbReference>
<evidence type="ECO:0000256" key="7">
    <source>
        <dbReference type="ARBA" id="ARBA00023157"/>
    </source>
</evidence>
<evidence type="ECO:0000256" key="6">
    <source>
        <dbReference type="ARBA" id="ARBA00022837"/>
    </source>
</evidence>
<evidence type="ECO:0000256" key="3">
    <source>
        <dbReference type="ARBA" id="ARBA00022723"/>
    </source>
</evidence>
<keyword evidence="7" id="KW-1015">Disulfide bond</keyword>
<proteinExistence type="inferred from homology"/>
<accession>V4PAU7</accession>
<dbReference type="STRING" id="1121022.GCA_000376105_03055"/>
<keyword evidence="9" id="KW-1185">Reference proteome</keyword>
<gene>
    <name evidence="8" type="ORF">ABENE_11310</name>
</gene>
<evidence type="ECO:0000256" key="5">
    <source>
        <dbReference type="ARBA" id="ARBA00022801"/>
    </source>
</evidence>
<dbReference type="GO" id="GO:0046872">
    <property type="term" value="F:metal ion binding"/>
    <property type="evidence" value="ECO:0007669"/>
    <property type="project" value="UniProtKB-KW"/>
</dbReference>
<name>V4PAU7_9CAUL</name>
<dbReference type="PANTHER" id="PTHR33938">
    <property type="entry name" value="FERULOYL ESTERASE B-RELATED"/>
    <property type="match status" value="1"/>
</dbReference>
<dbReference type="GO" id="GO:0052689">
    <property type="term" value="F:carboxylic ester hydrolase activity"/>
    <property type="evidence" value="ECO:0007669"/>
    <property type="project" value="UniProtKB-KW"/>
</dbReference>